<proteinExistence type="inferred from homology"/>
<dbReference type="InterPro" id="IPR008272">
    <property type="entry name" value="HB-CoA_thioesterase_AS"/>
</dbReference>
<dbReference type="InterPro" id="IPR050563">
    <property type="entry name" value="4-hydroxybenzoyl-CoA_TE"/>
</dbReference>
<reference evidence="3 4" key="1">
    <citation type="submission" date="2023-10" db="EMBL/GenBank/DDBJ databases">
        <title>Sorlinia euscelidii gen. nov., sp. nov., an acetic acid bacteria isolated from the gut of Euscelidius variegatus emitter.</title>
        <authorList>
            <person name="Michoud G."/>
            <person name="Marasco R."/>
            <person name="Seferji K."/>
            <person name="Gonella E."/>
            <person name="Garuglieri E."/>
            <person name="Alma A."/>
            <person name="Mapelli F."/>
            <person name="Borin S."/>
            <person name="Daffonchio D."/>
            <person name="Crotti E."/>
        </authorList>
    </citation>
    <scope>NUCLEOTIDE SEQUENCE [LARGE SCALE GENOMIC DNA]</scope>
    <source>
        <strain evidence="3 4">EV16P</strain>
    </source>
</reference>
<organism evidence="3 4">
    <name type="scientific">Sorlinia euscelidii</name>
    <dbReference type="NCBI Taxonomy" id="3081148"/>
    <lineage>
        <taxon>Bacteria</taxon>
        <taxon>Pseudomonadati</taxon>
        <taxon>Pseudomonadota</taxon>
        <taxon>Alphaproteobacteria</taxon>
        <taxon>Acetobacterales</taxon>
        <taxon>Acetobacteraceae</taxon>
        <taxon>Sorlinia</taxon>
    </lineage>
</organism>
<dbReference type="NCBIfam" id="TIGR00051">
    <property type="entry name" value="YbgC/FadM family acyl-CoA thioesterase"/>
    <property type="match status" value="1"/>
</dbReference>
<dbReference type="PIRSF" id="PIRSF003230">
    <property type="entry name" value="YbgC"/>
    <property type="match status" value="1"/>
</dbReference>
<keyword evidence="4" id="KW-1185">Reference proteome</keyword>
<evidence type="ECO:0000256" key="1">
    <source>
        <dbReference type="ARBA" id="ARBA00005953"/>
    </source>
</evidence>
<sequence>MRHEFSIRIYYEDTDAAGIVYHARYLHFADRARTELLRQNGISLQQLAEEEGRVFLVRSLTVHYRKPIFLDDEITVCSEEMETSISRSIIRQVIERNGEECARLEVELVCLDRATNRPGRFPPQIVSALGAYRATHLAR</sequence>
<dbReference type="Proteomes" id="UP001312908">
    <property type="component" value="Unassembled WGS sequence"/>
</dbReference>
<dbReference type="PANTHER" id="PTHR31793">
    <property type="entry name" value="4-HYDROXYBENZOYL-COA THIOESTERASE FAMILY MEMBER"/>
    <property type="match status" value="1"/>
</dbReference>
<accession>A0ABU7U2X0</accession>
<protein>
    <submittedName>
        <fullName evidence="3">Tol-pal system-associated acyl-CoA thioesterase</fullName>
    </submittedName>
</protein>
<name>A0ABU7U2X0_9PROT</name>
<evidence type="ECO:0000313" key="3">
    <source>
        <dbReference type="EMBL" id="MEE8658681.1"/>
    </source>
</evidence>
<comment type="caution">
    <text evidence="3">The sequence shown here is derived from an EMBL/GenBank/DDBJ whole genome shotgun (WGS) entry which is preliminary data.</text>
</comment>
<dbReference type="EMBL" id="JAWJZY010000002">
    <property type="protein sequence ID" value="MEE8658681.1"/>
    <property type="molecule type" value="Genomic_DNA"/>
</dbReference>
<dbReference type="InterPro" id="IPR006684">
    <property type="entry name" value="YbgC/YbaW"/>
</dbReference>
<dbReference type="Gene3D" id="3.10.129.10">
    <property type="entry name" value="Hotdog Thioesterase"/>
    <property type="match status" value="1"/>
</dbReference>
<evidence type="ECO:0000256" key="2">
    <source>
        <dbReference type="ARBA" id="ARBA00022801"/>
    </source>
</evidence>
<dbReference type="SUPFAM" id="SSF54637">
    <property type="entry name" value="Thioesterase/thiol ester dehydrase-isomerase"/>
    <property type="match status" value="1"/>
</dbReference>
<comment type="similarity">
    <text evidence="1">Belongs to the 4-hydroxybenzoyl-CoA thioesterase family.</text>
</comment>
<dbReference type="PROSITE" id="PS01328">
    <property type="entry name" value="4HBCOA_THIOESTERASE"/>
    <property type="match status" value="1"/>
</dbReference>
<dbReference type="InterPro" id="IPR029069">
    <property type="entry name" value="HotDog_dom_sf"/>
</dbReference>
<gene>
    <name evidence="3" type="ORF">DOFOFD_06620</name>
</gene>
<dbReference type="Pfam" id="PF13279">
    <property type="entry name" value="4HBT_2"/>
    <property type="match status" value="1"/>
</dbReference>
<dbReference type="PANTHER" id="PTHR31793:SF37">
    <property type="entry name" value="ACYL-COA THIOESTER HYDROLASE YBGC"/>
    <property type="match status" value="1"/>
</dbReference>
<keyword evidence="2" id="KW-0378">Hydrolase</keyword>
<evidence type="ECO:0000313" key="4">
    <source>
        <dbReference type="Proteomes" id="UP001312908"/>
    </source>
</evidence>
<dbReference type="CDD" id="cd00586">
    <property type="entry name" value="4HBT"/>
    <property type="match status" value="1"/>
</dbReference>
<dbReference type="RefSeq" id="WP_394819577.1">
    <property type="nucleotide sequence ID" value="NZ_JAWJZY010000002.1"/>
</dbReference>